<reference evidence="2 3" key="2">
    <citation type="journal article" date="2016" name="ISME J.">
        <title>Physiological and genomic characterization of two novel marine thaumarchaeal strains indicates niche differentiation.</title>
        <authorList>
            <person name="Bayer B."/>
            <person name="Vojvoda J."/>
            <person name="Offre P."/>
            <person name="Alves R.J."/>
            <person name="Elisabeth N.H."/>
            <person name="Garcia J.A."/>
            <person name="Volland J.M."/>
            <person name="Srivastava A."/>
            <person name="Schleper C."/>
            <person name="Herndl G.J."/>
        </authorList>
    </citation>
    <scope>NUCLEOTIDE SEQUENCE [LARGE SCALE GENOMIC DNA]</scope>
    <source>
        <strain evidence="2 3">NF5</strain>
    </source>
</reference>
<dbReference type="EMBL" id="CP011070">
    <property type="protein sequence ID" value="AJW70289.1"/>
    <property type="molecule type" value="Genomic_DNA"/>
</dbReference>
<proteinExistence type="predicted"/>
<protein>
    <submittedName>
        <fullName evidence="2">Uncharacterized protein</fullName>
    </submittedName>
</protein>
<evidence type="ECO:0000256" key="1">
    <source>
        <dbReference type="SAM" id="Phobius"/>
    </source>
</evidence>
<dbReference type="KEGG" id="nin:NADRNF5_0593"/>
<keyword evidence="1" id="KW-0472">Membrane</keyword>
<dbReference type="AlphaFoldDB" id="A0A0D5C0H9"/>
<name>A0A0D5C0H9_9ARCH</name>
<keyword evidence="3" id="KW-1185">Reference proteome</keyword>
<dbReference type="GeneID" id="24819826"/>
<accession>A0A0D5C0H9</accession>
<dbReference type="Proteomes" id="UP000032408">
    <property type="component" value="Chromosome"/>
</dbReference>
<evidence type="ECO:0000313" key="2">
    <source>
        <dbReference type="EMBL" id="AJW70289.1"/>
    </source>
</evidence>
<reference evidence="3" key="1">
    <citation type="submission" date="2015-03" db="EMBL/GenBank/DDBJ databases">
        <title>Characterization of two novel Thaumarchaeota isolated from the Northern Adriatic Sea.</title>
        <authorList>
            <person name="Bayer B."/>
            <person name="Vojvoda J."/>
            <person name="Offre P."/>
            <person name="Srivastava A."/>
            <person name="Elisabeth N."/>
            <person name="Garcia J.A.L."/>
            <person name="Schleper C."/>
            <person name="Herndl G.J."/>
        </authorList>
    </citation>
    <scope>NUCLEOTIDE SEQUENCE [LARGE SCALE GENOMIC DNA]</scope>
    <source>
        <strain evidence="3">NF5</strain>
    </source>
</reference>
<evidence type="ECO:0000313" key="3">
    <source>
        <dbReference type="Proteomes" id="UP000032408"/>
    </source>
</evidence>
<dbReference type="HOGENOM" id="CLU_2127718_0_0_2"/>
<gene>
    <name evidence="2" type="ORF">NADRNF5_0593</name>
</gene>
<feature type="transmembrane region" description="Helical" evidence="1">
    <location>
        <begin position="6"/>
        <end position="27"/>
    </location>
</feature>
<dbReference type="STRING" id="1580092.NADRNF5_0593"/>
<sequence length="113" mass="13239">MKTRKIFWLSVTIFSILIIGAVLYMNILSFERLFPLDCDVTEEWLRGKTDFLVVKNFLNNYPDSEFKNLGNVENMPRYCQYAFVVEKQGEIKQIVITVDKNLQLTRITADHGE</sequence>
<dbReference type="RefSeq" id="WP_048115538.1">
    <property type="nucleotide sequence ID" value="NZ_CP011070.1"/>
</dbReference>
<keyword evidence="1" id="KW-1133">Transmembrane helix</keyword>
<keyword evidence="1" id="KW-0812">Transmembrane</keyword>
<organism evidence="2 3">
    <name type="scientific">Nitrosopumilus adriaticus</name>
    <dbReference type="NCBI Taxonomy" id="1580092"/>
    <lineage>
        <taxon>Archaea</taxon>
        <taxon>Nitrososphaerota</taxon>
        <taxon>Nitrososphaeria</taxon>
        <taxon>Nitrosopumilales</taxon>
        <taxon>Nitrosopumilaceae</taxon>
        <taxon>Nitrosopumilus</taxon>
    </lineage>
</organism>